<feature type="domain" description="PH" evidence="1">
    <location>
        <begin position="8"/>
        <end position="54"/>
    </location>
</feature>
<keyword evidence="4" id="KW-1185">Reference proteome</keyword>
<dbReference type="SUPFAM" id="SSF50729">
    <property type="entry name" value="PH domain-like"/>
    <property type="match status" value="1"/>
</dbReference>
<dbReference type="Proteomes" id="UP001209570">
    <property type="component" value="Unassembled WGS sequence"/>
</dbReference>
<sequence>MSVAPPQDAVLQGYLHKRVWKVRYFVLTRTDLLYAKKSGKRTKTCISLDNVRVVMLEEEVKRTHILHDAVDVAEKLVSHGERSIRLVGVDMPRTFGHHPLFQTGADGTTRTTEVLEAYICYRPDLGYVQGMSYLAATLCFHMDSFTAFKAMVALMSNSVMFDMFRMEERRTFHYIHVHDRILEFELPELHAHFQNSGIEAQMYAVDWALTLFTRRILTLYESRLLAMEPEDITRFLHNLPKTLSSSELFSAIDRVSLSCHDINVILAGGEERPWSPESERQIAIKFPEAYE</sequence>
<evidence type="ECO:0000259" key="1">
    <source>
        <dbReference type="PROSITE" id="PS50003"/>
    </source>
</evidence>
<dbReference type="Pfam" id="PF00566">
    <property type="entry name" value="RabGAP-TBC"/>
    <property type="match status" value="1"/>
</dbReference>
<dbReference type="Gene3D" id="2.30.29.30">
    <property type="entry name" value="Pleckstrin-homology domain (PH domain)/Phosphotyrosine-binding domain (PTB)"/>
    <property type="match status" value="1"/>
</dbReference>
<dbReference type="InterPro" id="IPR035969">
    <property type="entry name" value="Rab-GAP_TBC_sf"/>
</dbReference>
<dbReference type="AlphaFoldDB" id="A0AAD5LHA6"/>
<dbReference type="Gene3D" id="1.10.8.270">
    <property type="entry name" value="putative rabgap domain of human tbc1 domain family member 14 like domains"/>
    <property type="match status" value="1"/>
</dbReference>
<accession>A0AAD5LHA6</accession>
<evidence type="ECO:0008006" key="5">
    <source>
        <dbReference type="Google" id="ProtNLM"/>
    </source>
</evidence>
<evidence type="ECO:0000313" key="4">
    <source>
        <dbReference type="Proteomes" id="UP001209570"/>
    </source>
</evidence>
<dbReference type="PROSITE" id="PS50086">
    <property type="entry name" value="TBC_RABGAP"/>
    <property type="match status" value="1"/>
</dbReference>
<dbReference type="PANTHER" id="PTHR47219">
    <property type="entry name" value="RAB GTPASE-ACTIVATING PROTEIN 1-LIKE"/>
    <property type="match status" value="1"/>
</dbReference>
<dbReference type="PANTHER" id="PTHR47219:SF9">
    <property type="entry name" value="GTPASE ACTIVATING PROTEIN AND CENTROSOME-ASSOCIATED, ISOFORM B"/>
    <property type="match status" value="1"/>
</dbReference>
<dbReference type="GO" id="GO:0005096">
    <property type="term" value="F:GTPase activator activity"/>
    <property type="evidence" value="ECO:0007669"/>
    <property type="project" value="TreeGrafter"/>
</dbReference>
<feature type="domain" description="Rab-GAP TBC" evidence="2">
    <location>
        <begin position="10"/>
        <end position="232"/>
    </location>
</feature>
<dbReference type="InterPro" id="IPR001849">
    <property type="entry name" value="PH_domain"/>
</dbReference>
<comment type="caution">
    <text evidence="3">The sequence shown here is derived from an EMBL/GenBank/DDBJ whole genome shotgun (WGS) entry which is preliminary data.</text>
</comment>
<dbReference type="Pfam" id="PF00169">
    <property type="entry name" value="PH"/>
    <property type="match status" value="1"/>
</dbReference>
<dbReference type="GO" id="GO:0031267">
    <property type="term" value="F:small GTPase binding"/>
    <property type="evidence" value="ECO:0007669"/>
    <property type="project" value="TreeGrafter"/>
</dbReference>
<organism evidence="3 4">
    <name type="scientific">Pythium insidiosum</name>
    <name type="common">Pythiosis disease agent</name>
    <dbReference type="NCBI Taxonomy" id="114742"/>
    <lineage>
        <taxon>Eukaryota</taxon>
        <taxon>Sar</taxon>
        <taxon>Stramenopiles</taxon>
        <taxon>Oomycota</taxon>
        <taxon>Peronosporomycetes</taxon>
        <taxon>Pythiales</taxon>
        <taxon>Pythiaceae</taxon>
        <taxon>Pythium</taxon>
    </lineage>
</organism>
<dbReference type="EMBL" id="JAKCXM010000201">
    <property type="protein sequence ID" value="KAJ0398888.1"/>
    <property type="molecule type" value="Genomic_DNA"/>
</dbReference>
<protein>
    <recommendedName>
        <fullName evidence="5">Rab-GAP TBC domain-containing protein</fullName>
    </recommendedName>
</protein>
<dbReference type="SMART" id="SM00164">
    <property type="entry name" value="TBC"/>
    <property type="match status" value="1"/>
</dbReference>
<evidence type="ECO:0000259" key="2">
    <source>
        <dbReference type="PROSITE" id="PS50086"/>
    </source>
</evidence>
<dbReference type="Gene3D" id="1.10.472.80">
    <property type="entry name" value="Ypt/Rab-GAP domain of gyp1p, domain 3"/>
    <property type="match status" value="1"/>
</dbReference>
<proteinExistence type="predicted"/>
<dbReference type="SUPFAM" id="SSF47923">
    <property type="entry name" value="Ypt/Rab-GAP domain of gyp1p"/>
    <property type="match status" value="2"/>
</dbReference>
<dbReference type="PROSITE" id="PS50003">
    <property type="entry name" value="PH_DOMAIN"/>
    <property type="match status" value="1"/>
</dbReference>
<reference evidence="3" key="1">
    <citation type="submission" date="2021-12" db="EMBL/GenBank/DDBJ databases">
        <title>Prjna785345.</title>
        <authorList>
            <person name="Rujirawat T."/>
            <person name="Krajaejun T."/>
        </authorList>
    </citation>
    <scope>NUCLEOTIDE SEQUENCE</scope>
    <source>
        <strain evidence="3">Pi057C3</strain>
    </source>
</reference>
<dbReference type="InterPro" id="IPR000195">
    <property type="entry name" value="Rab-GAP-TBC_dom"/>
</dbReference>
<evidence type="ECO:0000313" key="3">
    <source>
        <dbReference type="EMBL" id="KAJ0398888.1"/>
    </source>
</evidence>
<dbReference type="InterPro" id="IPR011993">
    <property type="entry name" value="PH-like_dom_sf"/>
</dbReference>
<name>A0AAD5LHA6_PYTIN</name>
<dbReference type="InterPro" id="IPR050302">
    <property type="entry name" value="Rab_GAP_TBC_domain"/>
</dbReference>
<gene>
    <name evidence="3" type="ORF">P43SY_001332</name>
</gene>